<organism evidence="1">
    <name type="scientific">Cacopsylla melanoneura</name>
    <dbReference type="NCBI Taxonomy" id="428564"/>
    <lineage>
        <taxon>Eukaryota</taxon>
        <taxon>Metazoa</taxon>
        <taxon>Ecdysozoa</taxon>
        <taxon>Arthropoda</taxon>
        <taxon>Hexapoda</taxon>
        <taxon>Insecta</taxon>
        <taxon>Pterygota</taxon>
        <taxon>Neoptera</taxon>
        <taxon>Paraneoptera</taxon>
        <taxon>Hemiptera</taxon>
        <taxon>Sternorrhyncha</taxon>
        <taxon>Psylloidea</taxon>
        <taxon>Psyllidae</taxon>
        <taxon>Psyllinae</taxon>
        <taxon>Cacopsylla</taxon>
    </lineage>
</organism>
<accession>A0A8D8M7A8</accession>
<dbReference type="EMBL" id="HBUF01054641">
    <property type="protein sequence ID" value="CAG6623329.1"/>
    <property type="molecule type" value="Transcribed_RNA"/>
</dbReference>
<dbReference type="AlphaFoldDB" id="A0A8D8M7A8"/>
<evidence type="ECO:0000313" key="1">
    <source>
        <dbReference type="EMBL" id="CAG6623329.1"/>
    </source>
</evidence>
<sequence length="106" mass="12122">MFFLPNLLSSFVLSGVHAMRYLMVLHFLYADQVIAWCRALLGFCISTSKQSMIATTFENRARNEIGRLRNTWLLVGQKMNLSKHCASFGRVFLNSVPRYVGDRSNS</sequence>
<protein>
    <submittedName>
        <fullName evidence="1">Uncharacterized protein</fullName>
    </submittedName>
</protein>
<name>A0A8D8M7A8_9HEMI</name>
<reference evidence="1" key="1">
    <citation type="submission" date="2021-05" db="EMBL/GenBank/DDBJ databases">
        <authorList>
            <person name="Alioto T."/>
            <person name="Alioto T."/>
            <person name="Gomez Garrido J."/>
        </authorList>
    </citation>
    <scope>NUCLEOTIDE SEQUENCE</scope>
</reference>
<proteinExistence type="predicted"/>